<dbReference type="Gene3D" id="3.30.420.10">
    <property type="entry name" value="Ribonuclease H-like superfamily/Ribonuclease H"/>
    <property type="match status" value="1"/>
</dbReference>
<evidence type="ECO:0000313" key="3">
    <source>
        <dbReference type="EMBL" id="NEV65111.1"/>
    </source>
</evidence>
<evidence type="ECO:0000259" key="2">
    <source>
        <dbReference type="Pfam" id="PF13592"/>
    </source>
</evidence>
<dbReference type="NCBIfam" id="NF033545">
    <property type="entry name" value="transpos_IS630"/>
    <property type="match status" value="1"/>
</dbReference>
<protein>
    <submittedName>
        <fullName evidence="3">IS630 family transposase</fullName>
    </submittedName>
</protein>
<dbReference type="InterPro" id="IPR038717">
    <property type="entry name" value="Tc1-like_DDE_dom"/>
</dbReference>
<evidence type="ECO:0000259" key="1">
    <source>
        <dbReference type="Pfam" id="PF13358"/>
    </source>
</evidence>
<dbReference type="SUPFAM" id="SSF46689">
    <property type="entry name" value="Homeodomain-like"/>
    <property type="match status" value="1"/>
</dbReference>
<organism evidence="3 4">
    <name type="scientific">Thiorhodococcus minor</name>
    <dbReference type="NCBI Taxonomy" id="57489"/>
    <lineage>
        <taxon>Bacteria</taxon>
        <taxon>Pseudomonadati</taxon>
        <taxon>Pseudomonadota</taxon>
        <taxon>Gammaproteobacteria</taxon>
        <taxon>Chromatiales</taxon>
        <taxon>Chromatiaceae</taxon>
        <taxon>Thiorhodococcus</taxon>
    </lineage>
</organism>
<dbReference type="Pfam" id="PF13592">
    <property type="entry name" value="HTH_33"/>
    <property type="match status" value="1"/>
</dbReference>
<dbReference type="GO" id="GO:0003676">
    <property type="term" value="F:nucleic acid binding"/>
    <property type="evidence" value="ECO:0007669"/>
    <property type="project" value="InterPro"/>
</dbReference>
<dbReference type="RefSeq" id="WP_164456441.1">
    <property type="nucleotide sequence ID" value="NZ_JAAIJQ010000151.1"/>
</dbReference>
<dbReference type="AlphaFoldDB" id="A0A6M0K6Y2"/>
<dbReference type="InterPro" id="IPR036397">
    <property type="entry name" value="RNaseH_sf"/>
</dbReference>
<dbReference type="InterPro" id="IPR025959">
    <property type="entry name" value="Winged_HTH_dom"/>
</dbReference>
<proteinExistence type="predicted"/>
<dbReference type="Pfam" id="PF13358">
    <property type="entry name" value="DDE_3"/>
    <property type="match status" value="1"/>
</dbReference>
<feature type="domain" description="Winged helix-turn helix" evidence="2">
    <location>
        <begin position="90"/>
        <end position="148"/>
    </location>
</feature>
<dbReference type="InterPro" id="IPR009057">
    <property type="entry name" value="Homeodomain-like_sf"/>
</dbReference>
<sequence>MSTKIELRNQKRKEVVEAIVIRQEPVHVVARIFNIPQRTVFDWLSLYRSGGWDALKEGRRTGRPRKLSAEQMQWVYQAVTQGNPQQFQFDFCLWTLNTLRALIERELKVALSKSAVSRLLGHLGLSPQRPVYKSYRQNPSKLKEYLNETFPEAVAEARRQGAEIYFVDEASVRSDAHRGTTWGAIGKTPVVSNSGGRFSFKLISAVSPRGDMRFGFIAERMGSARFIAFLKKLRKDAGKPILVIADNARYHHSKETQRFIAEQNGQIQLTFLPAYAPELNPDEQVRNHTKARLAKLPVLSNDDMKRHLLSILHSIQKQTALIRSFFRMPDTKYISEALG</sequence>
<feature type="domain" description="Tc1-like transposase DDE" evidence="1">
    <location>
        <begin position="164"/>
        <end position="297"/>
    </location>
</feature>
<comment type="caution">
    <text evidence="3">The sequence shown here is derived from an EMBL/GenBank/DDBJ whole genome shotgun (WGS) entry which is preliminary data.</text>
</comment>
<dbReference type="EMBL" id="JAAIJQ010000151">
    <property type="protein sequence ID" value="NEV65111.1"/>
    <property type="molecule type" value="Genomic_DNA"/>
</dbReference>
<dbReference type="Pfam" id="PF13551">
    <property type="entry name" value="HTH_29"/>
    <property type="match status" value="1"/>
</dbReference>
<dbReference type="InterPro" id="IPR047655">
    <property type="entry name" value="Transpos_IS630-like"/>
</dbReference>
<name>A0A6M0K6Y2_9GAMM</name>
<reference evidence="3 4" key="1">
    <citation type="submission" date="2020-02" db="EMBL/GenBank/DDBJ databases">
        <title>Genome sequences of Thiorhodococcus mannitoliphagus and Thiorhodococcus minor, purple sulfur photosynthetic bacteria in the gammaproteobacterial family, Chromatiaceae.</title>
        <authorList>
            <person name="Aviles F.A."/>
            <person name="Meyer T.E."/>
            <person name="Kyndt J.A."/>
        </authorList>
    </citation>
    <scope>NUCLEOTIDE SEQUENCE [LARGE SCALE GENOMIC DNA]</scope>
    <source>
        <strain evidence="3 4">DSM 11518</strain>
    </source>
</reference>
<dbReference type="Proteomes" id="UP000483379">
    <property type="component" value="Unassembled WGS sequence"/>
</dbReference>
<evidence type="ECO:0000313" key="4">
    <source>
        <dbReference type="Proteomes" id="UP000483379"/>
    </source>
</evidence>
<accession>A0A6M0K6Y2</accession>
<keyword evidence="4" id="KW-1185">Reference proteome</keyword>
<gene>
    <name evidence="3" type="ORF">G3446_25220</name>
</gene>